<protein>
    <submittedName>
        <fullName evidence="2">Uncharacterized protein</fullName>
    </submittedName>
</protein>
<gene>
    <name evidence="2" type="ORF">Poly59_38430</name>
</gene>
<dbReference type="RefSeq" id="WP_146535520.1">
    <property type="nucleotide sequence ID" value="NZ_SJPX01000004.1"/>
</dbReference>
<dbReference type="AlphaFoldDB" id="A0A5C6EPD7"/>
<keyword evidence="3" id="KW-1185">Reference proteome</keyword>
<evidence type="ECO:0000313" key="3">
    <source>
        <dbReference type="Proteomes" id="UP000317977"/>
    </source>
</evidence>
<dbReference type="EMBL" id="SJPX01000004">
    <property type="protein sequence ID" value="TWU49229.1"/>
    <property type="molecule type" value="Genomic_DNA"/>
</dbReference>
<feature type="coiled-coil region" evidence="1">
    <location>
        <begin position="208"/>
        <end position="235"/>
    </location>
</feature>
<evidence type="ECO:0000313" key="2">
    <source>
        <dbReference type="EMBL" id="TWU49229.1"/>
    </source>
</evidence>
<sequence length="312" mass="34756">MLNELNQRLATTKANYRRKGKLDSQLRAAQHALDDAKRQQANLKNILAKEQADVDALEGLSLTALFHAVLGSKEQKLQKERQELVAAKLKHDQVIDTVETLNESVHRLQDALSRIKNADTEYEAALAEKADYLAANGSDVGNKLFEVTQQIADLTADQKELDEANGAGHSALRAIEEIRTTLASAASWGTLDLFGGGMLTTMAKHSKIDSAKNQARTAQRKLLQFEEELADADQRLQISLQIDGFSKFADYFFDGLISDWIVQSKIEKARTECSKTISQVTTAIRQCDSRLKQVESEIETLTQRKRELIETA</sequence>
<dbReference type="Proteomes" id="UP000317977">
    <property type="component" value="Unassembled WGS sequence"/>
</dbReference>
<proteinExistence type="predicted"/>
<keyword evidence="1" id="KW-0175">Coiled coil</keyword>
<organism evidence="2 3">
    <name type="scientific">Rubripirellula reticaptiva</name>
    <dbReference type="NCBI Taxonomy" id="2528013"/>
    <lineage>
        <taxon>Bacteria</taxon>
        <taxon>Pseudomonadati</taxon>
        <taxon>Planctomycetota</taxon>
        <taxon>Planctomycetia</taxon>
        <taxon>Pirellulales</taxon>
        <taxon>Pirellulaceae</taxon>
        <taxon>Rubripirellula</taxon>
    </lineage>
</organism>
<feature type="coiled-coil region" evidence="1">
    <location>
        <begin position="19"/>
        <end position="128"/>
    </location>
</feature>
<feature type="coiled-coil region" evidence="1">
    <location>
        <begin position="284"/>
        <end position="311"/>
    </location>
</feature>
<dbReference type="OrthoDB" id="3540923at2"/>
<reference evidence="2 3" key="1">
    <citation type="submission" date="2019-02" db="EMBL/GenBank/DDBJ databases">
        <title>Deep-cultivation of Planctomycetes and their phenomic and genomic characterization uncovers novel biology.</title>
        <authorList>
            <person name="Wiegand S."/>
            <person name="Jogler M."/>
            <person name="Boedeker C."/>
            <person name="Pinto D."/>
            <person name="Vollmers J."/>
            <person name="Rivas-Marin E."/>
            <person name="Kohn T."/>
            <person name="Peeters S.H."/>
            <person name="Heuer A."/>
            <person name="Rast P."/>
            <person name="Oberbeckmann S."/>
            <person name="Bunk B."/>
            <person name="Jeske O."/>
            <person name="Meyerdierks A."/>
            <person name="Storesund J.E."/>
            <person name="Kallscheuer N."/>
            <person name="Luecker S."/>
            <person name="Lage O.M."/>
            <person name="Pohl T."/>
            <person name="Merkel B.J."/>
            <person name="Hornburger P."/>
            <person name="Mueller R.-W."/>
            <person name="Bruemmer F."/>
            <person name="Labrenz M."/>
            <person name="Spormann A.M."/>
            <person name="Op Den Camp H."/>
            <person name="Overmann J."/>
            <person name="Amann R."/>
            <person name="Jetten M.S.M."/>
            <person name="Mascher T."/>
            <person name="Medema M.H."/>
            <person name="Devos D.P."/>
            <person name="Kaster A.-K."/>
            <person name="Ovreas L."/>
            <person name="Rohde M."/>
            <person name="Galperin M.Y."/>
            <person name="Jogler C."/>
        </authorList>
    </citation>
    <scope>NUCLEOTIDE SEQUENCE [LARGE SCALE GENOMIC DNA]</scope>
    <source>
        <strain evidence="2 3">Poly59</strain>
    </source>
</reference>
<comment type="caution">
    <text evidence="2">The sequence shown here is derived from an EMBL/GenBank/DDBJ whole genome shotgun (WGS) entry which is preliminary data.</text>
</comment>
<evidence type="ECO:0000256" key="1">
    <source>
        <dbReference type="SAM" id="Coils"/>
    </source>
</evidence>
<name>A0A5C6EPD7_9BACT</name>
<accession>A0A5C6EPD7</accession>